<dbReference type="AlphaFoldDB" id="A0A9Q0GX25"/>
<evidence type="ECO:0000313" key="2">
    <source>
        <dbReference type="EMBL" id="KAJ4954070.1"/>
    </source>
</evidence>
<comment type="caution">
    <text evidence="2">The sequence shown here is derived from an EMBL/GenBank/DDBJ whole genome shotgun (WGS) entry which is preliminary data.</text>
</comment>
<protein>
    <submittedName>
        <fullName evidence="2">Uncharacterized protein</fullName>
    </submittedName>
</protein>
<reference evidence="2" key="1">
    <citation type="journal article" date="2023" name="Plant J.">
        <title>The genome of the king protea, Protea cynaroides.</title>
        <authorList>
            <person name="Chang J."/>
            <person name="Duong T.A."/>
            <person name="Schoeman C."/>
            <person name="Ma X."/>
            <person name="Roodt D."/>
            <person name="Barker N."/>
            <person name="Li Z."/>
            <person name="Van de Peer Y."/>
            <person name="Mizrachi E."/>
        </authorList>
    </citation>
    <scope>NUCLEOTIDE SEQUENCE</scope>
    <source>
        <tissue evidence="2">Young leaves</tissue>
    </source>
</reference>
<name>A0A9Q0GX25_9MAGN</name>
<accession>A0A9Q0GX25</accession>
<evidence type="ECO:0000256" key="1">
    <source>
        <dbReference type="SAM" id="MobiDB-lite"/>
    </source>
</evidence>
<feature type="compositionally biased region" description="Basic residues" evidence="1">
    <location>
        <begin position="249"/>
        <end position="265"/>
    </location>
</feature>
<gene>
    <name evidence="2" type="ORF">NE237_030902</name>
</gene>
<dbReference type="Proteomes" id="UP001141806">
    <property type="component" value="Unassembled WGS sequence"/>
</dbReference>
<organism evidence="2 3">
    <name type="scientific">Protea cynaroides</name>
    <dbReference type="NCBI Taxonomy" id="273540"/>
    <lineage>
        <taxon>Eukaryota</taxon>
        <taxon>Viridiplantae</taxon>
        <taxon>Streptophyta</taxon>
        <taxon>Embryophyta</taxon>
        <taxon>Tracheophyta</taxon>
        <taxon>Spermatophyta</taxon>
        <taxon>Magnoliopsida</taxon>
        <taxon>Proteales</taxon>
        <taxon>Proteaceae</taxon>
        <taxon>Protea</taxon>
    </lineage>
</organism>
<keyword evidence="3" id="KW-1185">Reference proteome</keyword>
<feature type="region of interest" description="Disordered" evidence="1">
    <location>
        <begin position="209"/>
        <end position="285"/>
    </location>
</feature>
<feature type="compositionally biased region" description="Basic and acidic residues" evidence="1">
    <location>
        <begin position="222"/>
        <end position="236"/>
    </location>
</feature>
<evidence type="ECO:0000313" key="3">
    <source>
        <dbReference type="Proteomes" id="UP001141806"/>
    </source>
</evidence>
<proteinExistence type="predicted"/>
<sequence>MVDLLAIVRFGRSCQDVCRVRGRQLPELGLLEEVKVYGRGIGAIPNSHHSGQEHDGSSSRVSLELEFLPRFSESSLPIQAPSVSDQKVVDNNGEGVTISAIVPDVPVSSQNLMAISVSDQGTSGVPMGLRHDVGNAAPSSNLITKQAENQIDNHTIASVEPSVPTIAIDEAPVPSVQDTGEELMRGSVVAIATAGRNQQVSEPLISAITSDSLETRGNINETETRGDSTNDNRTAIEMETLPPDEAHCQSKKGKTKKRKKRRPRTRGALSEESEDSSNDCPFLEYYGHLVPQNKSSFT</sequence>
<feature type="compositionally biased region" description="Polar residues" evidence="1">
    <location>
        <begin position="209"/>
        <end position="221"/>
    </location>
</feature>
<dbReference type="EMBL" id="JAMYWD010000012">
    <property type="protein sequence ID" value="KAJ4954070.1"/>
    <property type="molecule type" value="Genomic_DNA"/>
</dbReference>